<sequence length="95" mass="10498">MSTQTMTDKLFTIRYKCDDVSHLAIKDEAVCARCAGKSCNSFCPAEVYSWDEAAKTNHVAYENCVECGTCRIACASDNVAWVYPKGGYGISYRFG</sequence>
<name>A0ACC7NUE8_9BACL</name>
<organism evidence="1 2">
    <name type="scientific">Paenibacillus mesotrionivorans</name>
    <dbReference type="NCBI Taxonomy" id="3160968"/>
    <lineage>
        <taxon>Bacteria</taxon>
        <taxon>Bacillati</taxon>
        <taxon>Bacillota</taxon>
        <taxon>Bacilli</taxon>
        <taxon>Bacillales</taxon>
        <taxon>Paenibacillaceae</taxon>
        <taxon>Paenibacillus</taxon>
    </lineage>
</organism>
<proteinExistence type="predicted"/>
<accession>A0ACC7NUE8</accession>
<evidence type="ECO:0000313" key="1">
    <source>
        <dbReference type="EMBL" id="MFM9328283.1"/>
    </source>
</evidence>
<comment type="caution">
    <text evidence="1">The sequence shown here is derived from an EMBL/GenBank/DDBJ whole genome shotgun (WGS) entry which is preliminary data.</text>
</comment>
<evidence type="ECO:0000313" key="2">
    <source>
        <dbReference type="Proteomes" id="UP001631969"/>
    </source>
</evidence>
<dbReference type="EMBL" id="JBJURJ010000004">
    <property type="protein sequence ID" value="MFM9328283.1"/>
    <property type="molecule type" value="Genomic_DNA"/>
</dbReference>
<gene>
    <name evidence="1" type="ORF">ACI1P1_08300</name>
</gene>
<keyword evidence="2" id="KW-1185">Reference proteome</keyword>
<protein>
    <submittedName>
        <fullName evidence="1">Ferredoxin family protein</fullName>
    </submittedName>
</protein>
<reference evidence="1" key="1">
    <citation type="submission" date="2024-12" db="EMBL/GenBank/DDBJ databases">
        <authorList>
            <person name="Wu N."/>
        </authorList>
    </citation>
    <scope>NUCLEOTIDE SEQUENCE</scope>
    <source>
        <strain evidence="1">P15</strain>
    </source>
</reference>
<dbReference type="Proteomes" id="UP001631969">
    <property type="component" value="Unassembled WGS sequence"/>
</dbReference>